<dbReference type="Proteomes" id="UP000247569">
    <property type="component" value="Unassembled WGS sequence"/>
</dbReference>
<name>A0A318KXQ6_9NOCA</name>
<comment type="caution">
    <text evidence="1">The sequence shown here is derived from an EMBL/GenBank/DDBJ whole genome shotgun (WGS) entry which is preliminary data.</text>
</comment>
<dbReference type="OrthoDB" id="4556447at2"/>
<sequence length="101" mass="10976">MNQPLSGARLGIAGAALVDKPANGTKMSTPSARSGQRNTAYSRETAVAFVIDAVESKGAATRHDFDIDRIVNTAHDVVDDWDFHTLQPSTFWRIASSFIKQ</sequence>
<accession>A0A318KXQ6</accession>
<evidence type="ECO:0000313" key="2">
    <source>
        <dbReference type="Proteomes" id="UP000247569"/>
    </source>
</evidence>
<reference evidence="1 2" key="1">
    <citation type="submission" date="2018-05" db="EMBL/GenBank/DDBJ databases">
        <title>Genomic Encyclopedia of Type Strains, Phase IV (KMG-IV): sequencing the most valuable type-strain genomes for metagenomic binning, comparative biology and taxonomic classification.</title>
        <authorList>
            <person name="Goeker M."/>
        </authorList>
    </citation>
    <scope>NUCLEOTIDE SEQUENCE [LARGE SCALE GENOMIC DNA]</scope>
    <source>
        <strain evidence="1 2">DSM 44704</strain>
    </source>
</reference>
<keyword evidence="2" id="KW-1185">Reference proteome</keyword>
<gene>
    <name evidence="1" type="ORF">DFR70_101124</name>
</gene>
<evidence type="ECO:0000313" key="1">
    <source>
        <dbReference type="EMBL" id="PXX70704.1"/>
    </source>
</evidence>
<proteinExistence type="predicted"/>
<protein>
    <submittedName>
        <fullName evidence="1">Uncharacterized protein</fullName>
    </submittedName>
</protein>
<dbReference type="EMBL" id="QJKF01000001">
    <property type="protein sequence ID" value="PXX70704.1"/>
    <property type="molecule type" value="Genomic_DNA"/>
</dbReference>
<organism evidence="1 2">
    <name type="scientific">Nocardia tenerifensis</name>
    <dbReference type="NCBI Taxonomy" id="228006"/>
    <lineage>
        <taxon>Bacteria</taxon>
        <taxon>Bacillati</taxon>
        <taxon>Actinomycetota</taxon>
        <taxon>Actinomycetes</taxon>
        <taxon>Mycobacteriales</taxon>
        <taxon>Nocardiaceae</taxon>
        <taxon>Nocardia</taxon>
    </lineage>
</organism>
<dbReference type="AlphaFoldDB" id="A0A318KXQ6"/>